<dbReference type="Gene3D" id="1.20.1270.90">
    <property type="entry name" value="AF1782-like"/>
    <property type="match status" value="2"/>
</dbReference>
<feature type="chain" id="PRO_5039395063" evidence="6">
    <location>
        <begin position="26"/>
        <end position="1645"/>
    </location>
</feature>
<dbReference type="OrthoDB" id="1098018at2"/>
<dbReference type="Gene3D" id="3.60.21.10">
    <property type="match status" value="1"/>
</dbReference>
<gene>
    <name evidence="8" type="ORF">CLOSPI_02111</name>
</gene>
<feature type="domain" description="Calcineurin-like phosphoesterase" evidence="7">
    <location>
        <begin position="1033"/>
        <end position="1249"/>
    </location>
</feature>
<dbReference type="Proteomes" id="UP000004910">
    <property type="component" value="Unassembled WGS sequence"/>
</dbReference>
<feature type="signal peptide" evidence="6">
    <location>
        <begin position="1"/>
        <end position="25"/>
    </location>
</feature>
<accession>B1C4U2</accession>
<dbReference type="InterPro" id="IPR004843">
    <property type="entry name" value="Calcineurin-like_PHP"/>
</dbReference>
<dbReference type="InterPro" id="IPR013320">
    <property type="entry name" value="ConA-like_dom_sf"/>
</dbReference>
<reference evidence="8" key="2">
    <citation type="submission" date="2014-06" db="EMBL/GenBank/DDBJ databases">
        <title>Draft genome sequence of Clostridium spiroforme (DSM 1552).</title>
        <authorList>
            <person name="Sudarsanam P."/>
            <person name="Ley R."/>
            <person name="Guruge J."/>
            <person name="Turnbaugh P.J."/>
            <person name="Mahowald M."/>
            <person name="Liep D."/>
            <person name="Gordon J."/>
        </authorList>
    </citation>
    <scope>NUCLEOTIDE SEQUENCE</scope>
    <source>
        <strain evidence="8">DSM 1552</strain>
    </source>
</reference>
<dbReference type="SUPFAM" id="SSF56300">
    <property type="entry name" value="Metallo-dependent phosphatases"/>
    <property type="match status" value="1"/>
</dbReference>
<evidence type="ECO:0000313" key="9">
    <source>
        <dbReference type="Proteomes" id="UP000004910"/>
    </source>
</evidence>
<sequence>MKKLKKFSLLLLVLIMIFSSSNVYSYAIDEDLLLQVNFDENVQDLSGNENHGKIKGDIEYVDGVKGKAVHITNSNGSTSAKAEQYIDFGKNIKFTNQDFAISFWYKSDNGVSAGGALISNKDFNSGANKGLNIGDFDTGLRVNFTPESSNRYDVYNFAPIDGIWHHVAVNFDRDGYIETYLDGKSTGKTDISNAVDKDIDVANFVVGADGYLKNGLNNAYLDELKVYSKLMSKEEILADYELNDDEILHLSFNDENANDVSGNGNHGEAFDVTYEQGVDGKAAHIVNANGSSSKKASSYINLGDQIDFSTNDFTISFWYKSNVGNENGGTIISNKDYDSGVNDGFAIGSFTKEIRANFAFGGSRKDIKFTPIDGLWHHNVITFDRDGKMITYTDGAKSGEADISKYANDNINLGDLVIGADRDKCYGLLDSYLDEVKVFTSVKSGYEVEKLYQEFKTVIGDRLLSASFDGNVEDASGNHNNGKIQGNVEYVDGVKGKAVHITNSNGSTSAKAEQYIDFGKNIKFTNQDFAISFWYKSDNGVNAGGALISNKDFNSGANKGLNIGDFDTGLRVNFTPESSNRYDVYNFAPIDGIWHHVAVNFDRDGYIETYLDGKSTGKTDISNAVDKDIDVANFVVGADGYFKNGLNNAYLDELDVYNRLMDINEIKLQYDRTYLQYIVNEADKFYQEASENIKYDQAKLAALKEVINKAKVAIENNDYSNITILVNDINDKINDAKEGVEGVINGQVLYLSFDNENTNDDSGRENHGAGVGDLSYENGVIGKAIHIQNENGSTMQTAKQYINFGQPDDLKFKTEDFAISFWYKTVDGGGKEAAIISNKDWSTGGNVGVNIGNFGDSIRVNYTGEDCSRDDIYGLSANDDNWHYIVVNFDRDNQISAYIDGNLEKTVSIKDTYGKTIDATDFVIGADGNKTQGINNAYLDEVRVMKRLFTETEIDNYYLPYRLKMKLAEYTQILNEAKESGYEQEKINEFEKVINEVNEAKDSADSTTMRKLIKKLTLAFDRFQITETPIMSFQVLSDVHIDGSDDNNKSRQNLIDALEDISVLDPTSSAIMFPGDITDSGSEAQYKSFYNIIEKYNFTKSIIALGNHDVRWLCSGDDRNEPGANIPTCKYGTSPFKERYLKYNTPYMDGTTDQLYFDTWINNYHFITLNTEKDLKDNAYLSNEQLNWLKDVIKEGAHKDKPIFIQIHQTFTNTADHESLDLIGEQEEALKEILKDYPQSIIFTGHVHNGIDLAKVYQEEYGYVVDVPAFKYQSYGDSIAQIGYQVNVFEDRVEIRPRDYKNDLWLDEYKTDILFDKEIDKTTLQTLYDECLTLKEDEYTNESWSSFKTAMDEAKAIIDKQDATQEEVDNAVKTLQAAKDALVKVVGGSDKTALKIAVDLANAITDEDLANVVSAVADEFKVARDEANAVYNDLTASQEEVNNAFDRLANAMHMLDFKQGDKTALKAFIDKVSGLEADNYTEDTWTAFETELNEAIAVYEDLNAMQEEVNTAYSELVTAFLNLRLIPDKSLLEDLINQAEGLDSANYTKASYAVVENALLTAKVVYENPNATQEEVNSAKDVLEKAINSLEANTTTPVDNTAKTPVNNGDTTASVKTGDDALVGTLAGLALLSVAGYVVLRRKQN</sequence>
<dbReference type="HOGENOM" id="CLU_242658_0_0_9"/>
<dbReference type="Gene3D" id="2.60.120.200">
    <property type="match status" value="4"/>
</dbReference>
<dbReference type="Pfam" id="PF07554">
    <property type="entry name" value="FIVAR"/>
    <property type="match status" value="4"/>
</dbReference>
<keyword evidence="4" id="KW-1015">Disulfide bond</keyword>
<evidence type="ECO:0000256" key="6">
    <source>
        <dbReference type="SAM" id="SignalP"/>
    </source>
</evidence>
<dbReference type="GeneID" id="94016521"/>
<dbReference type="eggNOG" id="COG1524">
    <property type="taxonomic scope" value="Bacteria"/>
</dbReference>
<dbReference type="PANTHER" id="PTHR19277:SF125">
    <property type="entry name" value="B6"/>
    <property type="match status" value="1"/>
</dbReference>
<comment type="cofactor">
    <cofactor evidence="1">
        <name>Ca(2+)</name>
        <dbReference type="ChEBI" id="CHEBI:29108"/>
    </cofactor>
</comment>
<dbReference type="InterPro" id="IPR029052">
    <property type="entry name" value="Metallo-depent_PP-like"/>
</dbReference>
<comment type="caution">
    <text evidence="8">The sequence shown here is derived from an EMBL/GenBank/DDBJ whole genome shotgun (WGS) entry which is preliminary data.</text>
</comment>
<dbReference type="STRING" id="428126.CLOSPI_02111"/>
<dbReference type="Pfam" id="PF00149">
    <property type="entry name" value="Metallophos"/>
    <property type="match status" value="1"/>
</dbReference>
<keyword evidence="5" id="KW-0472">Membrane</keyword>
<keyword evidence="5" id="KW-0812">Transmembrane</keyword>
<keyword evidence="2" id="KW-0479">Metal-binding</keyword>
<evidence type="ECO:0000256" key="4">
    <source>
        <dbReference type="ARBA" id="ARBA00023157"/>
    </source>
</evidence>
<keyword evidence="3" id="KW-0106">Calcium</keyword>
<evidence type="ECO:0000313" key="8">
    <source>
        <dbReference type="EMBL" id="EDS73686.1"/>
    </source>
</evidence>
<dbReference type="RefSeq" id="WP_004610577.1">
    <property type="nucleotide sequence ID" value="NZ_CP102275.1"/>
</dbReference>
<keyword evidence="9" id="KW-1185">Reference proteome</keyword>
<dbReference type="eggNOG" id="COG5492">
    <property type="taxonomic scope" value="Bacteria"/>
</dbReference>
<dbReference type="eggNOG" id="COG1196">
    <property type="taxonomic scope" value="Bacteria"/>
</dbReference>
<dbReference type="GO" id="GO:0046872">
    <property type="term" value="F:metal ion binding"/>
    <property type="evidence" value="ECO:0007669"/>
    <property type="project" value="UniProtKB-KW"/>
</dbReference>
<dbReference type="Pfam" id="PF13385">
    <property type="entry name" value="Laminin_G_3"/>
    <property type="match status" value="4"/>
</dbReference>
<dbReference type="eggNOG" id="COG1409">
    <property type="taxonomic scope" value="Bacteria"/>
</dbReference>
<dbReference type="EMBL" id="ABIK02000015">
    <property type="protein sequence ID" value="EDS73686.1"/>
    <property type="molecule type" value="Genomic_DNA"/>
</dbReference>
<dbReference type="Gene3D" id="1.20.1270.70">
    <property type="entry name" value="Designed single chain three-helix bundle"/>
    <property type="match status" value="2"/>
</dbReference>
<keyword evidence="5" id="KW-1133">Transmembrane helix</keyword>
<dbReference type="SUPFAM" id="SSF49899">
    <property type="entry name" value="Concanavalin A-like lectins/glucanases"/>
    <property type="match status" value="4"/>
</dbReference>
<dbReference type="PANTHER" id="PTHR19277">
    <property type="entry name" value="PENTRAXIN"/>
    <property type="match status" value="1"/>
</dbReference>
<dbReference type="GO" id="GO:0016787">
    <property type="term" value="F:hydrolase activity"/>
    <property type="evidence" value="ECO:0007669"/>
    <property type="project" value="InterPro"/>
</dbReference>
<keyword evidence="6" id="KW-0732">Signal</keyword>
<feature type="transmembrane region" description="Helical" evidence="5">
    <location>
        <begin position="1621"/>
        <end position="1640"/>
    </location>
</feature>
<evidence type="ECO:0000256" key="2">
    <source>
        <dbReference type="ARBA" id="ARBA00022723"/>
    </source>
</evidence>
<name>B1C4U2_9FIRM</name>
<evidence type="ECO:0000256" key="5">
    <source>
        <dbReference type="SAM" id="Phobius"/>
    </source>
</evidence>
<evidence type="ECO:0000259" key="7">
    <source>
        <dbReference type="Pfam" id="PF00149"/>
    </source>
</evidence>
<dbReference type="InterPro" id="IPR051360">
    <property type="entry name" value="Neuronal_Pentraxin_Related"/>
</dbReference>
<protein>
    <submittedName>
        <fullName evidence="8">LPXTG-motif cell wall anchor domain protein</fullName>
    </submittedName>
</protein>
<organism evidence="8 9">
    <name type="scientific">Thomasclavelia spiroformis DSM 1552</name>
    <dbReference type="NCBI Taxonomy" id="428126"/>
    <lineage>
        <taxon>Bacteria</taxon>
        <taxon>Bacillati</taxon>
        <taxon>Bacillota</taxon>
        <taxon>Erysipelotrichia</taxon>
        <taxon>Erysipelotrichales</taxon>
        <taxon>Coprobacillaceae</taxon>
        <taxon>Thomasclavelia</taxon>
    </lineage>
</organism>
<reference evidence="8" key="1">
    <citation type="submission" date="2008-02" db="EMBL/GenBank/DDBJ databases">
        <authorList>
            <person name="Fulton L."/>
            <person name="Clifton S."/>
            <person name="Fulton B."/>
            <person name="Xu J."/>
            <person name="Minx P."/>
            <person name="Pepin K.H."/>
            <person name="Johnson M."/>
            <person name="Thiruvilangam P."/>
            <person name="Bhonagiri V."/>
            <person name="Nash W.E."/>
            <person name="Mardis E.R."/>
            <person name="Wilson R.K."/>
        </authorList>
    </citation>
    <scope>NUCLEOTIDE SEQUENCE [LARGE SCALE GENOMIC DNA]</scope>
    <source>
        <strain evidence="8">DSM 1552</strain>
    </source>
</reference>
<evidence type="ECO:0000256" key="1">
    <source>
        <dbReference type="ARBA" id="ARBA00001913"/>
    </source>
</evidence>
<dbReference type="NCBIfam" id="TIGR01167">
    <property type="entry name" value="LPXTG_anchor"/>
    <property type="match status" value="1"/>
</dbReference>
<evidence type="ECO:0000256" key="3">
    <source>
        <dbReference type="ARBA" id="ARBA00022837"/>
    </source>
</evidence>
<proteinExistence type="predicted"/>